<evidence type="ECO:0000256" key="5">
    <source>
        <dbReference type="ARBA" id="ARBA00022679"/>
    </source>
</evidence>
<dbReference type="Pfam" id="PF00672">
    <property type="entry name" value="HAMP"/>
    <property type="match status" value="1"/>
</dbReference>
<reference evidence="11 12" key="1">
    <citation type="submission" date="2018-06" db="EMBL/GenBank/DDBJ databases">
        <title>Complete Genome Sequence of Desulfobacter hydrogenophilus (DSM3380).</title>
        <authorList>
            <person name="Marietou A."/>
            <person name="Schreiber L."/>
            <person name="Marshall I."/>
            <person name="Jorgensen B."/>
        </authorList>
    </citation>
    <scope>NUCLEOTIDE SEQUENCE [LARGE SCALE GENOMIC DNA]</scope>
    <source>
        <strain evidence="11 12">DSM 3380</strain>
    </source>
</reference>
<proteinExistence type="predicted"/>
<dbReference type="PANTHER" id="PTHR43065">
    <property type="entry name" value="SENSOR HISTIDINE KINASE"/>
    <property type="match status" value="1"/>
</dbReference>
<dbReference type="InterPro" id="IPR004358">
    <property type="entry name" value="Sig_transdc_His_kin-like_C"/>
</dbReference>
<sequence>MGLRTRIIIFVVVAFCAVNLFLCFYITHQVKVLELKKLRVQINKSTYLMRIINTLPLYNVDRESLKMNMETFFDDENMKRLTIHDSEVNININLERQLPLGGTDIKKSFVIDYKGLKLGRLTVVYSTGLIEKKLAKFQTRMLEVTLFVILVIAVVLAFSINIITKPLGRLARITSEIAAGNFDNEIEQTDVGEVGTLSRNFVRMRDTVKEKKEEISRINTMLEGDIQQKNMQGRKILYQRMLISSVNTFFQQSMTAQSIQEIAEIFIPIAQGVVPGPYCFVGQVCDTENNLKILALSDQVEKQCPMFDEAVINHGFRQPISGRLVEAIANKAPVISNNVSLNSEFYFLSKEHLPVETIMALPMLYGKDVFGLAVFAGKEGGYTPEDQEVATMMIMVLVEALTLRGRQEEKQQLEKTMVQSEKMVSVGKLAAGMVNEMNGPLDEIRRAAQMIRNSVEKPGPESLAAADKNSLSFDRLGRYLQDQSVFNNLNLIMEACKKASGIVSNMLSFSGNTKVDFVVEDLSLLLDESLELASSEYSLEQDFHFDAIQIMKDYDPDLPKVKCRGSELKQVFFNILSNGAYAMAGHTDSPCPTFFMRTYGKEGQVCVEIIDNGPGMPENIRRRVFEPFFSTRSDKEDAGLGLSVSYFIITENYNGTIEVESAPGEGTCFRIFLPI</sequence>
<dbReference type="EMBL" id="QLNI01000003">
    <property type="protein sequence ID" value="RAM03559.1"/>
    <property type="molecule type" value="Genomic_DNA"/>
</dbReference>
<comment type="subcellular location">
    <subcellularLocation>
        <location evidence="2">Membrane</location>
    </subcellularLocation>
</comment>
<dbReference type="SUPFAM" id="SSF55874">
    <property type="entry name" value="ATPase domain of HSP90 chaperone/DNA topoisomerase II/histidine kinase"/>
    <property type="match status" value="1"/>
</dbReference>
<dbReference type="Proteomes" id="UP000248798">
    <property type="component" value="Unassembled WGS sequence"/>
</dbReference>
<organism evidence="11 12">
    <name type="scientific">Desulfobacter hydrogenophilus</name>
    <dbReference type="NCBI Taxonomy" id="2291"/>
    <lineage>
        <taxon>Bacteria</taxon>
        <taxon>Pseudomonadati</taxon>
        <taxon>Thermodesulfobacteriota</taxon>
        <taxon>Desulfobacteria</taxon>
        <taxon>Desulfobacterales</taxon>
        <taxon>Desulfobacteraceae</taxon>
        <taxon>Desulfobacter</taxon>
    </lineage>
</organism>
<dbReference type="Pfam" id="PF13185">
    <property type="entry name" value="GAF_2"/>
    <property type="match status" value="1"/>
</dbReference>
<keyword evidence="7" id="KW-0812">Transmembrane</keyword>
<evidence type="ECO:0000313" key="12">
    <source>
        <dbReference type="Proteomes" id="UP000248798"/>
    </source>
</evidence>
<dbReference type="InterPro" id="IPR003594">
    <property type="entry name" value="HATPase_dom"/>
</dbReference>
<dbReference type="PRINTS" id="PR00344">
    <property type="entry name" value="BCTRLSENSOR"/>
</dbReference>
<keyword evidence="4" id="KW-0597">Phosphoprotein</keyword>
<dbReference type="Gene3D" id="3.30.565.10">
    <property type="entry name" value="Histidine kinase-like ATPase, C-terminal domain"/>
    <property type="match status" value="1"/>
</dbReference>
<dbReference type="InterPro" id="IPR029016">
    <property type="entry name" value="GAF-like_dom_sf"/>
</dbReference>
<dbReference type="SUPFAM" id="SSF55781">
    <property type="entry name" value="GAF domain-like"/>
    <property type="match status" value="1"/>
</dbReference>
<dbReference type="InterPro" id="IPR003660">
    <property type="entry name" value="HAMP_dom"/>
</dbReference>
<dbReference type="Gene3D" id="3.30.450.40">
    <property type="match status" value="1"/>
</dbReference>
<evidence type="ECO:0000256" key="2">
    <source>
        <dbReference type="ARBA" id="ARBA00004370"/>
    </source>
</evidence>
<dbReference type="PANTHER" id="PTHR43065:SF48">
    <property type="entry name" value="HISTIDINE KINASE"/>
    <property type="match status" value="1"/>
</dbReference>
<dbReference type="Proteomes" id="UP000293902">
    <property type="component" value="Chromosome"/>
</dbReference>
<evidence type="ECO:0000313" key="11">
    <source>
        <dbReference type="EMBL" id="RAM03559.1"/>
    </source>
</evidence>
<evidence type="ECO:0000256" key="1">
    <source>
        <dbReference type="ARBA" id="ARBA00000085"/>
    </source>
</evidence>
<evidence type="ECO:0000256" key="4">
    <source>
        <dbReference type="ARBA" id="ARBA00022553"/>
    </source>
</evidence>
<dbReference type="PROSITE" id="PS50885">
    <property type="entry name" value="HAMP"/>
    <property type="match status" value="1"/>
</dbReference>
<feature type="transmembrane region" description="Helical" evidence="7">
    <location>
        <begin position="141"/>
        <end position="163"/>
    </location>
</feature>
<evidence type="ECO:0000259" key="9">
    <source>
        <dbReference type="PROSITE" id="PS50885"/>
    </source>
</evidence>
<name>A0A328FGL4_9BACT</name>
<feature type="domain" description="HAMP" evidence="9">
    <location>
        <begin position="161"/>
        <end position="213"/>
    </location>
</feature>
<evidence type="ECO:0000313" key="10">
    <source>
        <dbReference type="EMBL" id="QBH14024.1"/>
    </source>
</evidence>
<dbReference type="GO" id="GO:0016020">
    <property type="term" value="C:membrane"/>
    <property type="evidence" value="ECO:0007669"/>
    <property type="project" value="UniProtKB-SubCell"/>
</dbReference>
<evidence type="ECO:0000259" key="8">
    <source>
        <dbReference type="PROSITE" id="PS50109"/>
    </source>
</evidence>
<dbReference type="Gene3D" id="6.10.340.10">
    <property type="match status" value="1"/>
</dbReference>
<dbReference type="OrthoDB" id="5439205at2"/>
<keyword evidence="6 11" id="KW-0418">Kinase</keyword>
<evidence type="ECO:0000313" key="13">
    <source>
        <dbReference type="Proteomes" id="UP000293902"/>
    </source>
</evidence>
<comment type="catalytic activity">
    <reaction evidence="1">
        <text>ATP + protein L-histidine = ADP + protein N-phospho-L-histidine.</text>
        <dbReference type="EC" id="2.7.13.3"/>
    </reaction>
</comment>
<keyword evidence="5" id="KW-0808">Transferase</keyword>
<evidence type="ECO:0000256" key="6">
    <source>
        <dbReference type="ARBA" id="ARBA00022777"/>
    </source>
</evidence>
<dbReference type="InterPro" id="IPR036890">
    <property type="entry name" value="HATPase_C_sf"/>
</dbReference>
<dbReference type="SUPFAM" id="SSF158472">
    <property type="entry name" value="HAMP domain-like"/>
    <property type="match status" value="1"/>
</dbReference>
<gene>
    <name evidence="11" type="ORF">DO021_02050</name>
    <name evidence="10" type="ORF">EYB58_14490</name>
</gene>
<dbReference type="AlphaFoldDB" id="A0A328FGL4"/>
<dbReference type="EC" id="2.7.13.3" evidence="3"/>
<keyword evidence="13" id="KW-1185">Reference proteome</keyword>
<dbReference type="RefSeq" id="WP_111953227.1">
    <property type="nucleotide sequence ID" value="NZ_CP036313.1"/>
</dbReference>
<evidence type="ECO:0000256" key="3">
    <source>
        <dbReference type="ARBA" id="ARBA00012438"/>
    </source>
</evidence>
<dbReference type="CDD" id="cd06225">
    <property type="entry name" value="HAMP"/>
    <property type="match status" value="1"/>
</dbReference>
<evidence type="ECO:0000256" key="7">
    <source>
        <dbReference type="SAM" id="Phobius"/>
    </source>
</evidence>
<dbReference type="GO" id="GO:0007165">
    <property type="term" value="P:signal transduction"/>
    <property type="evidence" value="ECO:0007669"/>
    <property type="project" value="InterPro"/>
</dbReference>
<dbReference type="PROSITE" id="PS50109">
    <property type="entry name" value="HIS_KIN"/>
    <property type="match status" value="1"/>
</dbReference>
<dbReference type="SMART" id="SM00387">
    <property type="entry name" value="HATPase_c"/>
    <property type="match status" value="1"/>
</dbReference>
<dbReference type="Pfam" id="PF02518">
    <property type="entry name" value="HATPase_c"/>
    <property type="match status" value="1"/>
</dbReference>
<feature type="transmembrane region" description="Helical" evidence="7">
    <location>
        <begin position="6"/>
        <end position="27"/>
    </location>
</feature>
<keyword evidence="7" id="KW-0472">Membrane</keyword>
<dbReference type="InterPro" id="IPR005467">
    <property type="entry name" value="His_kinase_dom"/>
</dbReference>
<reference evidence="10 13" key="2">
    <citation type="submission" date="2019-02" db="EMBL/GenBank/DDBJ databases">
        <title>Complete genome sequence of Desulfobacter hydrogenophilus AcRS1.</title>
        <authorList>
            <person name="Marietou A."/>
            <person name="Lund M.B."/>
            <person name="Marshall I.P.G."/>
            <person name="Schreiber L."/>
            <person name="Jorgensen B."/>
        </authorList>
    </citation>
    <scope>NUCLEOTIDE SEQUENCE [LARGE SCALE GENOMIC DNA]</scope>
    <source>
        <strain evidence="10 13">AcRS1</strain>
    </source>
</reference>
<dbReference type="Gene3D" id="1.10.287.130">
    <property type="match status" value="1"/>
</dbReference>
<dbReference type="SMART" id="SM00304">
    <property type="entry name" value="HAMP"/>
    <property type="match status" value="1"/>
</dbReference>
<dbReference type="InterPro" id="IPR003018">
    <property type="entry name" value="GAF"/>
</dbReference>
<protein>
    <recommendedName>
        <fullName evidence="3">histidine kinase</fullName>
        <ecNumber evidence="3">2.7.13.3</ecNumber>
    </recommendedName>
</protein>
<dbReference type="GO" id="GO:0004673">
    <property type="term" value="F:protein histidine kinase activity"/>
    <property type="evidence" value="ECO:0007669"/>
    <property type="project" value="UniProtKB-EC"/>
</dbReference>
<accession>A0A328FGL4</accession>
<keyword evidence="7" id="KW-1133">Transmembrane helix</keyword>
<dbReference type="EMBL" id="CP036313">
    <property type="protein sequence ID" value="QBH14024.1"/>
    <property type="molecule type" value="Genomic_DNA"/>
</dbReference>
<feature type="domain" description="Histidine kinase" evidence="8">
    <location>
        <begin position="432"/>
        <end position="675"/>
    </location>
</feature>